<dbReference type="PANTHER" id="PTHR45287:SF4">
    <property type="entry name" value="OS03G0691500 PROTEIN"/>
    <property type="match status" value="1"/>
</dbReference>
<dbReference type="Proteomes" id="UP000237105">
    <property type="component" value="Unassembled WGS sequence"/>
</dbReference>
<evidence type="ECO:0000256" key="2">
    <source>
        <dbReference type="SAM" id="MobiDB-lite"/>
    </source>
</evidence>
<feature type="region of interest" description="Disordered" evidence="2">
    <location>
        <begin position="1208"/>
        <end position="1242"/>
    </location>
</feature>
<protein>
    <recommendedName>
        <fullName evidence="5">Basic helix-loop-helix transcription factor</fullName>
    </recommendedName>
</protein>
<feature type="coiled-coil region" evidence="1">
    <location>
        <begin position="571"/>
        <end position="644"/>
    </location>
</feature>
<accession>A0A2P5AQN1</accession>
<feature type="coiled-coil region" evidence="1">
    <location>
        <begin position="308"/>
        <end position="430"/>
    </location>
</feature>
<feature type="coiled-coil region" evidence="1">
    <location>
        <begin position="485"/>
        <end position="537"/>
    </location>
</feature>
<dbReference type="STRING" id="3476.A0A2P5AQN1"/>
<dbReference type="PANTHER" id="PTHR45287">
    <property type="entry name" value="OS03G0691500 PROTEIN"/>
    <property type="match status" value="1"/>
</dbReference>
<keyword evidence="1" id="KW-0175">Coiled coil</keyword>
<dbReference type="OrthoDB" id="685795at2759"/>
<feature type="coiled-coil region" evidence="1">
    <location>
        <begin position="740"/>
        <end position="799"/>
    </location>
</feature>
<feature type="coiled-coil region" evidence="1">
    <location>
        <begin position="234"/>
        <end position="261"/>
    </location>
</feature>
<dbReference type="EMBL" id="JXTB01000485">
    <property type="protein sequence ID" value="PON38781.1"/>
    <property type="molecule type" value="Genomic_DNA"/>
</dbReference>
<feature type="coiled-coil region" evidence="1">
    <location>
        <begin position="1083"/>
        <end position="1170"/>
    </location>
</feature>
<evidence type="ECO:0000313" key="3">
    <source>
        <dbReference type="EMBL" id="PON38781.1"/>
    </source>
</evidence>
<dbReference type="Gene3D" id="1.10.287.1490">
    <property type="match status" value="1"/>
</dbReference>
<dbReference type="AlphaFoldDB" id="A0A2P5AQN1"/>
<organism evidence="3 4">
    <name type="scientific">Parasponia andersonii</name>
    <name type="common">Sponia andersonii</name>
    <dbReference type="NCBI Taxonomy" id="3476"/>
    <lineage>
        <taxon>Eukaryota</taxon>
        <taxon>Viridiplantae</taxon>
        <taxon>Streptophyta</taxon>
        <taxon>Embryophyta</taxon>
        <taxon>Tracheophyta</taxon>
        <taxon>Spermatophyta</taxon>
        <taxon>Magnoliopsida</taxon>
        <taxon>eudicotyledons</taxon>
        <taxon>Gunneridae</taxon>
        <taxon>Pentapetalae</taxon>
        <taxon>rosids</taxon>
        <taxon>fabids</taxon>
        <taxon>Rosales</taxon>
        <taxon>Cannabaceae</taxon>
        <taxon>Parasponia</taxon>
    </lineage>
</organism>
<keyword evidence="4" id="KW-1185">Reference proteome</keyword>
<evidence type="ECO:0000313" key="4">
    <source>
        <dbReference type="Proteomes" id="UP000237105"/>
    </source>
</evidence>
<comment type="caution">
    <text evidence="3">The sequence shown here is derived from an EMBL/GenBank/DDBJ whole genome shotgun (WGS) entry which is preliminary data.</text>
</comment>
<feature type="coiled-coil region" evidence="1">
    <location>
        <begin position="3"/>
        <end position="139"/>
    </location>
</feature>
<evidence type="ECO:0000256" key="1">
    <source>
        <dbReference type="SAM" id="Coils"/>
    </source>
</evidence>
<dbReference type="InterPro" id="IPR040262">
    <property type="entry name" value="At4g38062-like"/>
</dbReference>
<sequence length="1242" mass="145892">MNVERVYEELDEAKAEVEKLRTEYKSKAELSENLKRSNNEQLIKVQEASLKIEKQAQEINEKAEEISMLKQSFEDLKFSLNEKESIVKQLNAANEKLRVDCNEKLRKWEEGNKRLILTLEEANEKNVEHEEQIYSYKEEIEGLKGSLSVLQKKLFEVEKKANGTKEAREREDVFLKLEEDKRKIEEQLKWKKEQFTHLEEAHRKMRDQFKASEKEWELEKSSMIDEICSLQASLDSQTRMLDDLQNRLKMCNQALAHEESRRKYLEVQFSEVQSRLDNVFNDYQDAKSQLQCFTEQRNEEIASLRHALGRKETLLKEMEYQKRQMEQDYQEQQILLKELQESLIQKASGSPSVAKLRNKLKCFEQMHKESTANLRAKEAELTSQLDKMTRELSNYESQLESKDAMLNELRMELEQVHDEYSANLRAKETERNSQLEKVMSDLNNYKFELESRDATVKDLRMELEQIHGDGTESFKSREGEWKYQLEMMTDDLNNYRSQLESKDERIKERQMELEQFNKDYSANVRAHEAERDSQLEEVRSDLGNCRSELEGRDATIKALRMELKQMHGEYSANLRAQEAEMDSQLEKVRSELNNYRSELMARDATIKAHRMELEQMHEDISANLRAQEAEMDSELEKVRSESNKYRSELEGRDATIKALRMELEQIQHFISTFKAKEAEWKYQLEITTGDLNQYRSELDTKDARIKELVMDSEECNSLSMQLQLQNEETSVMLLVLKDGISEAQLKIANEKEQMDQTNKEKQQDISLLMQELEMKNATIDRLQKDIQKEHENAASLLRRIESLDVIGQQQLLMQKDLDRYEEMLLESSTCELVLREQILQMESVLKKKLREVCIDLNRTHTELAKRIREGNEIEFELYIWKSVAKDLKVALEESYEVRKEVEASLLAQVDVGETVKQEKQHLQHMLEHKDDRICNLQHQIELVEQNLRTTEAAADSKEMKTAMSFEVEKASFLQIIREKDGILEQLQKEVRWLEEESLRRELEEFLFAKIGAERTVENEKEFMEQKSQRVNDLMHLAESLEDKFNSSLISFSSQIAEKQAEINLVREAWEKLAAAEIMSALEIEEKKLMIVELEDDVHNVQQKLELQQKSMCVLKNQALEVEAKLEAKELEMKNLSNQLKTKLKNSDALIEELKREKQNLLEDVIKLSSERENLLGFVEGLGDRISELESSDKLMDMLETIMVSCENHGSRMDSNSEDEHPGSLRKNVNSPVVRSPFREINN</sequence>
<feature type="coiled-coil region" evidence="1">
    <location>
        <begin position="940"/>
        <end position="1043"/>
    </location>
</feature>
<name>A0A2P5AQN1_PARAD</name>
<evidence type="ECO:0008006" key="5">
    <source>
        <dbReference type="Google" id="ProtNLM"/>
    </source>
</evidence>
<reference evidence="4" key="1">
    <citation type="submission" date="2016-06" db="EMBL/GenBank/DDBJ databases">
        <title>Parallel loss of symbiosis genes in relatives of nitrogen-fixing non-legume Parasponia.</title>
        <authorList>
            <person name="Van Velzen R."/>
            <person name="Holmer R."/>
            <person name="Bu F."/>
            <person name="Rutten L."/>
            <person name="Van Zeijl A."/>
            <person name="Liu W."/>
            <person name="Santuari L."/>
            <person name="Cao Q."/>
            <person name="Sharma T."/>
            <person name="Shen D."/>
            <person name="Roswanjaya Y."/>
            <person name="Wardhani T."/>
            <person name="Kalhor M.S."/>
            <person name="Jansen J."/>
            <person name="Van den Hoogen J."/>
            <person name="Gungor B."/>
            <person name="Hartog M."/>
            <person name="Hontelez J."/>
            <person name="Verver J."/>
            <person name="Yang W.-C."/>
            <person name="Schijlen E."/>
            <person name="Repin R."/>
            <person name="Schilthuizen M."/>
            <person name="Schranz E."/>
            <person name="Heidstra R."/>
            <person name="Miyata K."/>
            <person name="Fedorova E."/>
            <person name="Kohlen W."/>
            <person name="Bisseling T."/>
            <person name="Smit S."/>
            <person name="Geurts R."/>
        </authorList>
    </citation>
    <scope>NUCLEOTIDE SEQUENCE [LARGE SCALE GENOMIC DNA]</scope>
    <source>
        <strain evidence="4">cv. WU1-14</strain>
    </source>
</reference>
<gene>
    <name evidence="3" type="ORF">PanWU01x14_309740</name>
</gene>
<feature type="coiled-coil region" evidence="1">
    <location>
        <begin position="167"/>
        <end position="201"/>
    </location>
</feature>
<proteinExistence type="predicted"/>